<keyword evidence="2" id="KW-1185">Reference proteome</keyword>
<accession>A0A1D3CYZ2</accession>
<dbReference type="EMBL" id="JROU02001466">
    <property type="protein sequence ID" value="OEH76423.1"/>
    <property type="molecule type" value="Genomic_DNA"/>
</dbReference>
<organism evidence="1 2">
    <name type="scientific">Cyclospora cayetanensis</name>
    <dbReference type="NCBI Taxonomy" id="88456"/>
    <lineage>
        <taxon>Eukaryota</taxon>
        <taxon>Sar</taxon>
        <taxon>Alveolata</taxon>
        <taxon>Apicomplexa</taxon>
        <taxon>Conoidasida</taxon>
        <taxon>Coccidia</taxon>
        <taxon>Eucoccidiorida</taxon>
        <taxon>Eimeriorina</taxon>
        <taxon>Eimeriidae</taxon>
        <taxon>Cyclospora</taxon>
    </lineage>
</organism>
<dbReference type="GeneID" id="34619292"/>
<gene>
    <name evidence="1" type="ORF">cyc_02436</name>
</gene>
<proteinExistence type="predicted"/>
<comment type="caution">
    <text evidence="1">The sequence shown here is derived from an EMBL/GenBank/DDBJ whole genome shotgun (WGS) entry which is preliminary data.</text>
</comment>
<dbReference type="VEuPathDB" id="ToxoDB:cyc_02436"/>
<dbReference type="VEuPathDB" id="ToxoDB:LOC34619292"/>
<evidence type="ECO:0000313" key="1">
    <source>
        <dbReference type="EMBL" id="OEH76423.1"/>
    </source>
</evidence>
<sequence length="215" mass="24412">MMSAPVGAAASAASGSRRLLLRTSPLLLQSSDSAATMRYGAVQQQLLHALVRHQPGMWERTGNFVYRWLDVTGFLTRWNSRQAWILDLDPYSRLATPLITEYERKMIMFVGLHAYFFFGVALYLAYKGHAHGAVKPPVPSNADFVGLDGRKKDFTWHGRLFFISPKERCKECRWLDLECKKNCFEALKAQGHKLILNHGNPLSVPRGTLKPFHTH</sequence>
<reference evidence="1 2" key="1">
    <citation type="journal article" date="2016" name="BMC Genomics">
        <title>Comparative genomics reveals Cyclospora cayetanensis possesses coccidia-like metabolism and invasion components but unique surface antigens.</title>
        <authorList>
            <person name="Liu S."/>
            <person name="Wang L."/>
            <person name="Zheng H."/>
            <person name="Xu Z."/>
            <person name="Roellig D.M."/>
            <person name="Li N."/>
            <person name="Frace M.A."/>
            <person name="Tang K."/>
            <person name="Arrowood M.J."/>
            <person name="Moss D.M."/>
            <person name="Zhang L."/>
            <person name="Feng Y."/>
            <person name="Xiao L."/>
        </authorList>
    </citation>
    <scope>NUCLEOTIDE SEQUENCE [LARGE SCALE GENOMIC DNA]</scope>
    <source>
        <strain evidence="1 2">CHN_HEN01</strain>
    </source>
</reference>
<dbReference type="OrthoDB" id="444121at2759"/>
<protein>
    <submittedName>
        <fullName evidence="1">Uncharacterized protein</fullName>
    </submittedName>
</protein>
<dbReference type="Proteomes" id="UP000095192">
    <property type="component" value="Unassembled WGS sequence"/>
</dbReference>
<dbReference type="AlphaFoldDB" id="A0A1D3CYZ2"/>
<evidence type="ECO:0000313" key="2">
    <source>
        <dbReference type="Proteomes" id="UP000095192"/>
    </source>
</evidence>
<name>A0A1D3CYZ2_9EIME</name>